<dbReference type="PANTHER" id="PTHR30069">
    <property type="entry name" value="TONB-DEPENDENT OUTER MEMBRANE RECEPTOR"/>
    <property type="match status" value="1"/>
</dbReference>
<keyword evidence="3 11" id="KW-0813">Transport</keyword>
<evidence type="ECO:0000256" key="4">
    <source>
        <dbReference type="ARBA" id="ARBA00022452"/>
    </source>
</evidence>
<keyword evidence="4 11" id="KW-1134">Transmembrane beta strand</keyword>
<keyword evidence="17" id="KW-1185">Reference proteome</keyword>
<evidence type="ECO:0000256" key="11">
    <source>
        <dbReference type="PROSITE-ProRule" id="PRU01360"/>
    </source>
</evidence>
<evidence type="ECO:0000256" key="12">
    <source>
        <dbReference type="RuleBase" id="RU003357"/>
    </source>
</evidence>
<dbReference type="EMBL" id="AFAY01000012">
    <property type="protein sequence ID" value="EGF11577.1"/>
    <property type="molecule type" value="Genomic_DNA"/>
</dbReference>
<evidence type="ECO:0000259" key="14">
    <source>
        <dbReference type="Pfam" id="PF00593"/>
    </source>
</evidence>
<dbReference type="Gene3D" id="2.170.130.10">
    <property type="entry name" value="TonB-dependent receptor, plug domain"/>
    <property type="match status" value="1"/>
</dbReference>
<dbReference type="GO" id="GO:0009279">
    <property type="term" value="C:cell outer membrane"/>
    <property type="evidence" value="ECO:0007669"/>
    <property type="project" value="UniProtKB-SubCell"/>
</dbReference>
<evidence type="ECO:0000313" key="16">
    <source>
        <dbReference type="EMBL" id="EGF11577.1"/>
    </source>
</evidence>
<reference evidence="16 17" key="1">
    <citation type="submission" date="2011-02" db="EMBL/GenBank/DDBJ databases">
        <authorList>
            <person name="Muzny D."/>
            <person name="Qin X."/>
            <person name="Deng J."/>
            <person name="Jiang H."/>
            <person name="Liu Y."/>
            <person name="Qu J."/>
            <person name="Song X.-Z."/>
            <person name="Zhang L."/>
            <person name="Thornton R."/>
            <person name="Coyle M."/>
            <person name="Francisco L."/>
            <person name="Jackson L."/>
            <person name="Javaid M."/>
            <person name="Korchina V."/>
            <person name="Kovar C."/>
            <person name="Mata R."/>
            <person name="Mathew T."/>
            <person name="Ngo R."/>
            <person name="Nguyen L."/>
            <person name="Nguyen N."/>
            <person name="Okwuonu G."/>
            <person name="Ongeri F."/>
            <person name="Pham C."/>
            <person name="Simmons D."/>
            <person name="Wilczek-Boney K."/>
            <person name="Hale W."/>
            <person name="Jakkamsetti A."/>
            <person name="Pham P."/>
            <person name="Ruth R."/>
            <person name="San Lucas F."/>
            <person name="Warren J."/>
            <person name="Zhang J."/>
            <person name="Zhao Z."/>
            <person name="Zhou C."/>
            <person name="Zhu D."/>
            <person name="Lee S."/>
            <person name="Bess C."/>
            <person name="Blankenburg K."/>
            <person name="Forbes L."/>
            <person name="Fu Q."/>
            <person name="Gubbala S."/>
            <person name="Hirani K."/>
            <person name="Jayaseelan J.C."/>
            <person name="Lara F."/>
            <person name="Munidasa M."/>
            <person name="Palculict T."/>
            <person name="Patil S."/>
            <person name="Pu L.-L."/>
            <person name="Saada N."/>
            <person name="Tang L."/>
            <person name="Weissenberger G."/>
            <person name="Zhu Y."/>
            <person name="Hemphill L."/>
            <person name="Shang Y."/>
            <person name="Youmans B."/>
            <person name="Ayvaz T."/>
            <person name="Ross M."/>
            <person name="Santibanez J."/>
            <person name="Aqrawi P."/>
            <person name="Gross S."/>
            <person name="Joshi V."/>
            <person name="Fowler G."/>
            <person name="Nazareth L."/>
            <person name="Reid J."/>
            <person name="Worley K."/>
            <person name="Petrosino J."/>
            <person name="Highlander S."/>
            <person name="Gibbs R."/>
        </authorList>
    </citation>
    <scope>NUCLEOTIDE SEQUENCE [LARGE SCALE GENOMIC DNA]</scope>
    <source>
        <strain evidence="16 17">ATCC BAA-1200</strain>
    </source>
</reference>
<dbReference type="CDD" id="cd01347">
    <property type="entry name" value="ligand_gated_channel"/>
    <property type="match status" value="1"/>
</dbReference>
<feature type="domain" description="TonB-dependent receptor-like beta-barrel" evidence="14">
    <location>
        <begin position="243"/>
        <end position="649"/>
    </location>
</feature>
<dbReference type="OrthoDB" id="6046653at2"/>
<sequence>MNPTPRPNPVLLALLAAAFAPQAFADNPADTPVDSQNSPKAAAESVFTLGEITVRGRRDTAADESVVRAADIRRSNSRDIAQALATQPGVSIDFSGGRNETGIRVRGFDARQVPLFLDGIPQYVPYDGYVDFARFPTPGLAEIRTAKAGASLMYGFNTMGGAINLVTRKPQKAFEGSAQVGLDDSSGRNVSLNLGSATERFYVQGGFAYLHQNRFRLPKDFSDLKARPTDTGRYRENAGRTDRHYSLKFGLTPNETDEYALGYSGIRSEKQQPVYTGDAPNSQARYWRWPYWDKDSFYFIGNTALGQANRLKVRLYHDSYKNGMQSYTDSSYTTPDAALSPYKDRTLGASVNFSTSAFQNQLLQFGYQYKTNRHHDQEKETRFRDAAHQFAVEHQIDFTPQWRLRSSADYEHLAAKELPAGYQKGKTHSLNGLIELSYRPAENQMVYATVSSKSRFPSIKDRYSFRMGRALPNPDLKSERARHIELGWKGQPWQGAQAEAAVFYSRLSNEIQNALVPEPTRNACRRSGTRGYCNQAQNIGRTRHTGAEISLRQNIGSQWTLGLGYGYLNRKDLDGGTVLTGTPVHKADAFAEYRPSRHLTLAANARLESGRRSAYGSSTRKLGGYAVYDAKAVWNIRDGLSWEIGLDNITDKKYELTDGYPMPGRSWYTNLRYTF</sequence>
<feature type="signal peptide" evidence="13">
    <location>
        <begin position="1"/>
        <end position="25"/>
    </location>
</feature>
<name>F2BAJ0_9NEIS</name>
<feature type="chain" id="PRO_5003279420" evidence="13">
    <location>
        <begin position="26"/>
        <end position="675"/>
    </location>
</feature>
<evidence type="ECO:0000256" key="10">
    <source>
        <dbReference type="ARBA" id="ARBA00023237"/>
    </source>
</evidence>
<proteinExistence type="inferred from homology"/>
<evidence type="ECO:0000313" key="17">
    <source>
        <dbReference type="Proteomes" id="UP000004105"/>
    </source>
</evidence>
<dbReference type="RefSeq" id="WP_007341705.1">
    <property type="nucleotide sequence ID" value="NZ_GL878494.1"/>
</dbReference>
<dbReference type="InterPro" id="IPR039426">
    <property type="entry name" value="TonB-dep_rcpt-like"/>
</dbReference>
<dbReference type="InterPro" id="IPR012910">
    <property type="entry name" value="Plug_dom"/>
</dbReference>
<gene>
    <name evidence="16" type="primary">prrA</name>
    <name evidence="16" type="ORF">HMPREF9123_0693</name>
</gene>
<evidence type="ECO:0000256" key="6">
    <source>
        <dbReference type="ARBA" id="ARBA00022729"/>
    </source>
</evidence>
<keyword evidence="5 11" id="KW-0812">Transmembrane</keyword>
<keyword evidence="6 13" id="KW-0732">Signal</keyword>
<comment type="subcellular location">
    <subcellularLocation>
        <location evidence="1 11">Cell outer membrane</location>
        <topology evidence="1 11">Multi-pass membrane protein</topology>
    </subcellularLocation>
</comment>
<evidence type="ECO:0000256" key="9">
    <source>
        <dbReference type="ARBA" id="ARBA00023170"/>
    </source>
</evidence>
<protein>
    <submittedName>
        <fullName evidence="16">Tonb-dependent outer membrane receptor</fullName>
    </submittedName>
</protein>
<dbReference type="InterPro" id="IPR037066">
    <property type="entry name" value="Plug_dom_sf"/>
</dbReference>
<comment type="similarity">
    <text evidence="2 11 12">Belongs to the TonB-dependent receptor family.</text>
</comment>
<accession>F2BAJ0</accession>
<keyword evidence="8 11" id="KW-0472">Membrane</keyword>
<evidence type="ECO:0000256" key="2">
    <source>
        <dbReference type="ARBA" id="ARBA00009810"/>
    </source>
</evidence>
<dbReference type="SUPFAM" id="SSF56935">
    <property type="entry name" value="Porins"/>
    <property type="match status" value="1"/>
</dbReference>
<dbReference type="Pfam" id="PF00593">
    <property type="entry name" value="TonB_dep_Rec_b-barrel"/>
    <property type="match status" value="1"/>
</dbReference>
<dbReference type="Gene3D" id="2.40.170.20">
    <property type="entry name" value="TonB-dependent receptor, beta-barrel domain"/>
    <property type="match status" value="1"/>
</dbReference>
<evidence type="ECO:0000256" key="7">
    <source>
        <dbReference type="ARBA" id="ARBA00023077"/>
    </source>
</evidence>
<keyword evidence="10 11" id="KW-0998">Cell outer membrane</keyword>
<dbReference type="AlphaFoldDB" id="F2BAJ0"/>
<dbReference type="PROSITE" id="PS52016">
    <property type="entry name" value="TONB_DEPENDENT_REC_3"/>
    <property type="match status" value="1"/>
</dbReference>
<dbReference type="Pfam" id="PF07715">
    <property type="entry name" value="Plug"/>
    <property type="match status" value="1"/>
</dbReference>
<dbReference type="GO" id="GO:0044718">
    <property type="term" value="P:siderophore transmembrane transport"/>
    <property type="evidence" value="ECO:0007669"/>
    <property type="project" value="TreeGrafter"/>
</dbReference>
<evidence type="ECO:0000256" key="3">
    <source>
        <dbReference type="ARBA" id="ARBA00022448"/>
    </source>
</evidence>
<evidence type="ECO:0000256" key="8">
    <source>
        <dbReference type="ARBA" id="ARBA00023136"/>
    </source>
</evidence>
<dbReference type="STRING" id="267212.GCA_001063965_00620"/>
<evidence type="ECO:0000256" key="5">
    <source>
        <dbReference type="ARBA" id="ARBA00022692"/>
    </source>
</evidence>
<evidence type="ECO:0000259" key="15">
    <source>
        <dbReference type="Pfam" id="PF07715"/>
    </source>
</evidence>
<comment type="caution">
    <text evidence="16">The sequence shown here is derived from an EMBL/GenBank/DDBJ whole genome shotgun (WGS) entry which is preliminary data.</text>
</comment>
<organism evidence="16 17">
    <name type="scientific">Neisseria bacilliformis ATCC BAA-1200</name>
    <dbReference type="NCBI Taxonomy" id="888742"/>
    <lineage>
        <taxon>Bacteria</taxon>
        <taxon>Pseudomonadati</taxon>
        <taxon>Pseudomonadota</taxon>
        <taxon>Betaproteobacteria</taxon>
        <taxon>Neisseriales</taxon>
        <taxon>Neisseriaceae</taxon>
        <taxon>Neisseria</taxon>
    </lineage>
</organism>
<keyword evidence="9 16" id="KW-0675">Receptor</keyword>
<feature type="domain" description="TonB-dependent receptor plug" evidence="15">
    <location>
        <begin position="58"/>
        <end position="162"/>
    </location>
</feature>
<evidence type="ECO:0000256" key="13">
    <source>
        <dbReference type="SAM" id="SignalP"/>
    </source>
</evidence>
<evidence type="ECO:0000256" key="1">
    <source>
        <dbReference type="ARBA" id="ARBA00004571"/>
    </source>
</evidence>
<dbReference type="Proteomes" id="UP000004105">
    <property type="component" value="Unassembled WGS sequence"/>
</dbReference>
<keyword evidence="7 12" id="KW-0798">TonB box</keyword>
<dbReference type="GO" id="GO:0015344">
    <property type="term" value="F:siderophore uptake transmembrane transporter activity"/>
    <property type="evidence" value="ECO:0007669"/>
    <property type="project" value="TreeGrafter"/>
</dbReference>
<dbReference type="PANTHER" id="PTHR30069:SF29">
    <property type="entry name" value="HEMOGLOBIN AND HEMOGLOBIN-HAPTOGLOBIN-BINDING PROTEIN 1-RELATED"/>
    <property type="match status" value="1"/>
</dbReference>
<dbReference type="InterPro" id="IPR036942">
    <property type="entry name" value="Beta-barrel_TonB_sf"/>
</dbReference>
<dbReference type="HOGENOM" id="CLU_008287_8_2_4"/>
<dbReference type="InterPro" id="IPR000531">
    <property type="entry name" value="Beta-barrel_TonB"/>
</dbReference>